<keyword evidence="4 6" id="KW-0472">Membrane</keyword>
<gene>
    <name evidence="7" type="ORF">SAMN05216266_107220</name>
</gene>
<name>A0A1I0ZRI4_9PSEU</name>
<evidence type="ECO:0000256" key="4">
    <source>
        <dbReference type="ARBA" id="ARBA00023136"/>
    </source>
</evidence>
<accession>A0A1I0ZRI4</accession>
<keyword evidence="8" id="KW-1185">Reference proteome</keyword>
<keyword evidence="3 6" id="KW-1133">Transmembrane helix</keyword>
<proteinExistence type="predicted"/>
<dbReference type="GO" id="GO:0016020">
    <property type="term" value="C:membrane"/>
    <property type="evidence" value="ECO:0007669"/>
    <property type="project" value="UniProtKB-SubCell"/>
</dbReference>
<feature type="region of interest" description="Disordered" evidence="5">
    <location>
        <begin position="16"/>
        <end position="35"/>
    </location>
</feature>
<evidence type="ECO:0000256" key="3">
    <source>
        <dbReference type="ARBA" id="ARBA00022989"/>
    </source>
</evidence>
<sequence length="142" mass="14929">MSDQFPQYPQNYGGQDPYGGYGQGPQPGAMGPGPMGQPWPYGQPGTYGGYGYGPPPENHLVWAILSTVLCCLPLGIVSIVKSNQVQTLWAQGYPGEAMKAADDAKKWAMWSAIVAGIGVLLYIAFIVVGLVIAGVSLRDAGP</sequence>
<evidence type="ECO:0000256" key="6">
    <source>
        <dbReference type="SAM" id="Phobius"/>
    </source>
</evidence>
<dbReference type="STRING" id="490629.SAMN05216266_107220"/>
<dbReference type="RefSeq" id="WP_425425527.1">
    <property type="nucleotide sequence ID" value="NZ_FOKG01000007.1"/>
</dbReference>
<evidence type="ECO:0000256" key="1">
    <source>
        <dbReference type="ARBA" id="ARBA00004370"/>
    </source>
</evidence>
<dbReference type="EMBL" id="FOKG01000007">
    <property type="protein sequence ID" value="SFB28147.1"/>
    <property type="molecule type" value="Genomic_DNA"/>
</dbReference>
<keyword evidence="2 6" id="KW-0812">Transmembrane</keyword>
<comment type="subcellular location">
    <subcellularLocation>
        <location evidence="1">Membrane</location>
    </subcellularLocation>
</comment>
<evidence type="ECO:0000313" key="8">
    <source>
        <dbReference type="Proteomes" id="UP000243799"/>
    </source>
</evidence>
<evidence type="ECO:0000313" key="7">
    <source>
        <dbReference type="EMBL" id="SFB28147.1"/>
    </source>
</evidence>
<feature type="transmembrane region" description="Helical" evidence="6">
    <location>
        <begin position="107"/>
        <end position="135"/>
    </location>
</feature>
<evidence type="ECO:0000256" key="2">
    <source>
        <dbReference type="ARBA" id="ARBA00022692"/>
    </source>
</evidence>
<dbReference type="Proteomes" id="UP000243799">
    <property type="component" value="Unassembled WGS sequence"/>
</dbReference>
<feature type="compositionally biased region" description="Gly residues" evidence="5">
    <location>
        <begin position="16"/>
        <end position="34"/>
    </location>
</feature>
<reference evidence="8" key="1">
    <citation type="submission" date="2016-10" db="EMBL/GenBank/DDBJ databases">
        <authorList>
            <person name="Varghese N."/>
            <person name="Submissions S."/>
        </authorList>
    </citation>
    <scope>NUCLEOTIDE SEQUENCE [LARGE SCALE GENOMIC DNA]</scope>
    <source>
        <strain evidence="8">CGMCC 4.3568</strain>
    </source>
</reference>
<dbReference type="InterPro" id="IPR007593">
    <property type="entry name" value="CD225/Dispanin_fam"/>
</dbReference>
<dbReference type="PANTHER" id="PTHR14948">
    <property type="entry name" value="NG5"/>
    <property type="match status" value="1"/>
</dbReference>
<dbReference type="AlphaFoldDB" id="A0A1I0ZRI4"/>
<dbReference type="Pfam" id="PF04505">
    <property type="entry name" value="CD225"/>
    <property type="match status" value="1"/>
</dbReference>
<dbReference type="PANTHER" id="PTHR14948:SF25">
    <property type="entry name" value="DUF4190 DOMAIN-CONTAINING PROTEIN"/>
    <property type="match status" value="1"/>
</dbReference>
<organism evidence="7 8">
    <name type="scientific">Amycolatopsis marina</name>
    <dbReference type="NCBI Taxonomy" id="490629"/>
    <lineage>
        <taxon>Bacteria</taxon>
        <taxon>Bacillati</taxon>
        <taxon>Actinomycetota</taxon>
        <taxon>Actinomycetes</taxon>
        <taxon>Pseudonocardiales</taxon>
        <taxon>Pseudonocardiaceae</taxon>
        <taxon>Amycolatopsis</taxon>
    </lineage>
</organism>
<protein>
    <submittedName>
        <fullName evidence="7">Interferon-induced transmembrane protein</fullName>
    </submittedName>
</protein>
<evidence type="ECO:0000256" key="5">
    <source>
        <dbReference type="SAM" id="MobiDB-lite"/>
    </source>
</evidence>
<feature type="transmembrane region" description="Helical" evidence="6">
    <location>
        <begin position="60"/>
        <end position="80"/>
    </location>
</feature>
<dbReference type="InterPro" id="IPR051423">
    <property type="entry name" value="CD225/Dispanin"/>
</dbReference>